<comment type="caution">
    <text evidence="1">The sequence shown here is derived from an EMBL/GenBank/DDBJ whole genome shotgun (WGS) entry which is preliminary data.</text>
</comment>
<accession>A0ABP7K585</accession>
<dbReference type="EMBL" id="BAABCN010000002">
    <property type="protein sequence ID" value="GAA3864558.1"/>
    <property type="molecule type" value="Genomic_DNA"/>
</dbReference>
<name>A0ABP7K585_9MICO</name>
<dbReference type="Proteomes" id="UP001501803">
    <property type="component" value="Unassembled WGS sequence"/>
</dbReference>
<sequence length="216" mass="22852">MAGAVVALLAGCASEPVGRTPNPTATAQLAVTIPMPDLGASPTSPPLSPAEKERQRVSAQDALWGTVLATYPDAVRPEVSFTDYVTDENRVDVRSSCFAAAGLEVETGSTADGVVLSVSALPRNQAEAVSAYVCDAEHPTEPYPLPNDAVLSWVYDYLTQFLAPCYAANGIENPAPPTREDFVAQWPNQNWFPSLGDMPMGTPREEAILSACPTAN</sequence>
<protein>
    <recommendedName>
        <fullName evidence="3">Lipoprotein</fullName>
    </recommendedName>
</protein>
<organism evidence="1 2">
    <name type="scientific">Leifsonia kafniensis</name>
    <dbReference type="NCBI Taxonomy" id="475957"/>
    <lineage>
        <taxon>Bacteria</taxon>
        <taxon>Bacillati</taxon>
        <taxon>Actinomycetota</taxon>
        <taxon>Actinomycetes</taxon>
        <taxon>Micrococcales</taxon>
        <taxon>Microbacteriaceae</taxon>
        <taxon>Leifsonia</taxon>
    </lineage>
</organism>
<evidence type="ECO:0000313" key="1">
    <source>
        <dbReference type="EMBL" id="GAA3864558.1"/>
    </source>
</evidence>
<reference evidence="2" key="1">
    <citation type="journal article" date="2019" name="Int. J. Syst. Evol. Microbiol.">
        <title>The Global Catalogue of Microorganisms (GCM) 10K type strain sequencing project: providing services to taxonomists for standard genome sequencing and annotation.</title>
        <authorList>
            <consortium name="The Broad Institute Genomics Platform"/>
            <consortium name="The Broad Institute Genome Sequencing Center for Infectious Disease"/>
            <person name="Wu L."/>
            <person name="Ma J."/>
        </authorList>
    </citation>
    <scope>NUCLEOTIDE SEQUENCE [LARGE SCALE GENOMIC DNA]</scope>
    <source>
        <strain evidence="2">JCM 17021</strain>
    </source>
</reference>
<keyword evidence="2" id="KW-1185">Reference proteome</keyword>
<evidence type="ECO:0008006" key="3">
    <source>
        <dbReference type="Google" id="ProtNLM"/>
    </source>
</evidence>
<gene>
    <name evidence="1" type="ORF">GCM10022381_05520</name>
</gene>
<proteinExistence type="predicted"/>
<evidence type="ECO:0000313" key="2">
    <source>
        <dbReference type="Proteomes" id="UP001501803"/>
    </source>
</evidence>